<organism evidence="3 4">
    <name type="scientific">Mariniplasma anaerobium</name>
    <dbReference type="NCBI Taxonomy" id="2735436"/>
    <lineage>
        <taxon>Bacteria</taxon>
        <taxon>Bacillati</taxon>
        <taxon>Mycoplasmatota</taxon>
        <taxon>Mollicutes</taxon>
        <taxon>Acholeplasmatales</taxon>
        <taxon>Acholeplasmataceae</taxon>
        <taxon>Mariniplasma</taxon>
    </lineage>
</organism>
<dbReference type="Proteomes" id="UP000620133">
    <property type="component" value="Chromosome"/>
</dbReference>
<name>A0A7U9TKH4_9MOLU</name>
<evidence type="ECO:0000313" key="4">
    <source>
        <dbReference type="Proteomes" id="UP000620133"/>
    </source>
</evidence>
<dbReference type="PROSITE" id="PS51482">
    <property type="entry name" value="DEGV"/>
    <property type="match status" value="1"/>
</dbReference>
<dbReference type="Gene3D" id="3.30.1180.10">
    <property type="match status" value="1"/>
</dbReference>
<dbReference type="InterPro" id="IPR043168">
    <property type="entry name" value="DegV_C"/>
</dbReference>
<keyword evidence="2" id="KW-0446">Lipid-binding</keyword>
<evidence type="ECO:0000256" key="2">
    <source>
        <dbReference type="ARBA" id="ARBA00023121"/>
    </source>
</evidence>
<evidence type="ECO:0008006" key="5">
    <source>
        <dbReference type="Google" id="ProtNLM"/>
    </source>
</evidence>
<dbReference type="AlphaFoldDB" id="A0A7U9TKH4"/>
<dbReference type="NCBIfam" id="TIGR00762">
    <property type="entry name" value="DegV"/>
    <property type="match status" value="1"/>
</dbReference>
<evidence type="ECO:0000256" key="1">
    <source>
        <dbReference type="ARBA" id="ARBA00003238"/>
    </source>
</evidence>
<evidence type="ECO:0000313" key="3">
    <source>
        <dbReference type="EMBL" id="BCR36627.1"/>
    </source>
</evidence>
<dbReference type="RefSeq" id="WP_176239273.1">
    <property type="nucleotide sequence ID" value="NZ_AP024412.1"/>
</dbReference>
<dbReference type="GO" id="GO:0008289">
    <property type="term" value="F:lipid binding"/>
    <property type="evidence" value="ECO:0007669"/>
    <property type="project" value="UniProtKB-KW"/>
</dbReference>
<dbReference type="EMBL" id="AP024412">
    <property type="protein sequence ID" value="BCR36627.1"/>
    <property type="molecule type" value="Genomic_DNA"/>
</dbReference>
<dbReference type="InterPro" id="IPR050270">
    <property type="entry name" value="DegV_domain_contain"/>
</dbReference>
<dbReference type="PANTHER" id="PTHR33434">
    <property type="entry name" value="DEGV DOMAIN-CONTAINING PROTEIN DR_1986-RELATED"/>
    <property type="match status" value="1"/>
</dbReference>
<dbReference type="PANTHER" id="PTHR33434:SF3">
    <property type="entry name" value="DEGV DOMAIN-CONTAINING PROTEIN YITS"/>
    <property type="match status" value="1"/>
</dbReference>
<keyword evidence="4" id="KW-1185">Reference proteome</keyword>
<dbReference type="Pfam" id="PF02645">
    <property type="entry name" value="DegV"/>
    <property type="match status" value="1"/>
</dbReference>
<accession>A0A7U9TKH4</accession>
<comment type="function">
    <text evidence="1">May bind long-chain fatty acids, such as palmitate, and may play a role in lipid transport or fatty acid metabolism.</text>
</comment>
<gene>
    <name evidence="3" type="ORF">MPAN_015200</name>
</gene>
<dbReference type="SUPFAM" id="SSF82549">
    <property type="entry name" value="DAK1/DegV-like"/>
    <property type="match status" value="1"/>
</dbReference>
<protein>
    <recommendedName>
        <fullName evidence="5">DegV family protein</fullName>
    </recommendedName>
</protein>
<sequence length="283" mass="31680">MKTAVLTDSGSNLPQEFIKKHTNLYVVPLMIIVDGKSYRDQIEITAKQVYEQIDEKEMSTSLPETSDLQKTIEQIKKDGYTDLLVVNISSGLSGTYNSFRVELEATKGLNITQYDTKTIGAGQGYLVEQALELVEQNVPTKDIIKALDKQRYEDSLAIYTISTLKYLKKGGRIGKVEGTIGDLLHLKPVISVNDDGVYVTLAKAFGVKRSLMNMKTLFVEKFKNFKMDLTVHYGTGREKAEELAEMLKKVLNVRTLTLSPLTPVLGIHTGPEFFSYVGRIVEK</sequence>
<proteinExistence type="predicted"/>
<reference evidence="3" key="1">
    <citation type="submission" date="2021-01" db="EMBL/GenBank/DDBJ databases">
        <title>Draft genome sequence of Acholeplasmataceae bacterium strain Mahy22.</title>
        <authorList>
            <person name="Watanabe M."/>
            <person name="Kojima H."/>
            <person name="Fukui M."/>
        </authorList>
    </citation>
    <scope>NUCLEOTIDE SEQUENCE</scope>
    <source>
        <strain evidence="3">Mahy22</strain>
    </source>
</reference>
<dbReference type="Gene3D" id="3.40.50.10170">
    <property type="match status" value="1"/>
</dbReference>
<dbReference type="KEGG" id="manr:MPAN_015200"/>
<dbReference type="InterPro" id="IPR003797">
    <property type="entry name" value="DegV"/>
</dbReference>